<dbReference type="Pfam" id="PF00990">
    <property type="entry name" value="GGDEF"/>
    <property type="match status" value="1"/>
</dbReference>
<comment type="catalytic activity">
    <reaction evidence="4">
        <text>3',3'-c-di-GMP + H2O = 5'-phosphoguanylyl(3'-&gt;5')guanosine + H(+)</text>
        <dbReference type="Rhea" id="RHEA:24902"/>
        <dbReference type="ChEBI" id="CHEBI:15377"/>
        <dbReference type="ChEBI" id="CHEBI:15378"/>
        <dbReference type="ChEBI" id="CHEBI:58754"/>
        <dbReference type="ChEBI" id="CHEBI:58805"/>
        <dbReference type="EC" id="3.1.4.52"/>
    </reaction>
    <physiologicalReaction direction="left-to-right" evidence="4">
        <dbReference type="Rhea" id="RHEA:24903"/>
    </physiologicalReaction>
</comment>
<dbReference type="PROSITE" id="PS50112">
    <property type="entry name" value="PAS"/>
    <property type="match status" value="2"/>
</dbReference>
<keyword evidence="6" id="KW-1133">Transmembrane helix</keyword>
<dbReference type="Pfam" id="PF00989">
    <property type="entry name" value="PAS"/>
    <property type="match status" value="1"/>
</dbReference>
<dbReference type="SUPFAM" id="SSF55073">
    <property type="entry name" value="Nucleotide cyclase"/>
    <property type="match status" value="1"/>
</dbReference>
<proteinExistence type="predicted"/>
<dbReference type="GO" id="GO:0071111">
    <property type="term" value="F:cyclic-guanylate-specific phosphodiesterase activity"/>
    <property type="evidence" value="ECO:0007669"/>
    <property type="project" value="UniProtKB-EC"/>
</dbReference>
<accession>A0A9X3IT26</accession>
<sequence length="1402" mass="159216">MTEHSVSSSNTDHEQYRQRPDRQGRYWFLPGVLTLLAIILLNLYLHIASDRQQLQEHAQQLIDRTASQTTAYSSSLISTHCLICSHFEPGLRGLANGTPMGAEQEQNLRTFMPANTGMAVIGNEGQLLGKQSLSGPDSDLLQIWQRWRSHQQQPGIWASQDGIYLYASCPLLGSSEQPQLLISRLNIHAMDSVLENSHREDVVIDIFERESGQQRLEPDEILNMDGLRLLASQSIQETPWEVRAFLIKSFMNGLLLERMLGPMSLLLVLLALAWMLWRHLQHLDAKNLAVEIQRLQIEDRANLVLHAIDDALISTDANGVIDYVNPKASRLLAENAVRHYQGNTLADIWPNDHALWTYGLDARELESLHHHGRTLRVRIDGQERILEQNYHPLYRQEQLSGIVWLLRDITTQVQARLELDQERKRYMELFEEAGVAHWVLDISNFRSTLASLMLINANQAAVSLAGALSRPQLQLQFRDMFTDDGQTLTTVIRRMRVEKQRFAEMEMDLRSFDGNTRSVSAHLSTGFEDQLLVTLIDITEKKRVTERTREQEAFWAAVMAAMPDTVFVANIDKLNQPELIYRNRSGAETLGYPIGQKDHRQDWLLYGEDDVVDECTHIMNDIRHLPPGKTLRHSGRFRHRDGSLRVISFEYTPFQRTTDGEVNCYIGTARDITEEIEKQTKVVESETRYRLLAENMTDIVWATDNKLRFNFVSSSVERLLGYQPEELLRSGVSTMFGRRDIRRLYRELQQQMKQALLEGIDPNTHKVLVQRDIMATGKNGEQFLLELQASLLWNDDGQLQGLLGVCRNVTEARQIEQELVLAADVFENSNEAILVTDQQFKVVRVNRAFCDITGYESKDIIGRTPDMLLAAEELGDGFLTDIAETLVLDNYWQGELSFRCIGGDVRTGWTGVSIIRDKHHNIQSLTIIMSDVTERKVIEERIHRLAYYDPLTGLANRSQMHERLATTIMRAQKESGQMALLFIDLDRFKPINDSMGHPAGDQVLKQVAERLRNCVKAGDLVSRMGGDEFTVIMYFNQGTTGIAETAQRVAERILKELNQPYYLGKNQAFLSASIGIALYPTDGQTVIELLKNADMAMYHAKNAGRNNLQFFNEQMNRKAVELMELENDLHQVLQRQELHLLYQPLYDARSLCPVGVETLLRWHHPQRGDIPPQVFVPILEDTGLIVPVGRWVLEQACLQMAKWLASGLPIEVTAVNVSARQFKTPGFIDEVKNAITRAGIAAHHLELELTETILIDDIDYTLQVLHELRSLGVLIAIDDFGTGYSSLNYLKQFPVDMLKIDRSFIQNLPINPEDVQITRTIIAMAHNLGLGVIAEGVENGEQLQFLVHAGCEKLQGFLLSRPATPEELERQSTLSHVCCLPSVKVVQACGEQVSSARTLHLG</sequence>
<dbReference type="PANTHER" id="PTHR44757:SF2">
    <property type="entry name" value="BIOFILM ARCHITECTURE MAINTENANCE PROTEIN MBAA"/>
    <property type="match status" value="1"/>
</dbReference>
<dbReference type="PANTHER" id="PTHR44757">
    <property type="entry name" value="DIGUANYLATE CYCLASE DGCP"/>
    <property type="match status" value="1"/>
</dbReference>
<dbReference type="GO" id="GO:0071732">
    <property type="term" value="P:cellular response to nitric oxide"/>
    <property type="evidence" value="ECO:0007669"/>
    <property type="project" value="UniProtKB-ARBA"/>
</dbReference>
<dbReference type="Pfam" id="PF13426">
    <property type="entry name" value="PAS_9"/>
    <property type="match status" value="3"/>
</dbReference>
<evidence type="ECO:0000256" key="5">
    <source>
        <dbReference type="SAM" id="Coils"/>
    </source>
</evidence>
<feature type="domain" description="PAS" evidence="7">
    <location>
        <begin position="825"/>
        <end position="864"/>
    </location>
</feature>
<dbReference type="PROSITE" id="PS50887">
    <property type="entry name" value="GGDEF"/>
    <property type="match status" value="1"/>
</dbReference>
<evidence type="ECO:0000313" key="12">
    <source>
        <dbReference type="Proteomes" id="UP001150830"/>
    </source>
</evidence>
<dbReference type="InterPro" id="IPR000014">
    <property type="entry name" value="PAS"/>
</dbReference>
<dbReference type="SUPFAM" id="SSF141868">
    <property type="entry name" value="EAL domain-like"/>
    <property type="match status" value="1"/>
</dbReference>
<dbReference type="InterPro" id="IPR035965">
    <property type="entry name" value="PAS-like_dom_sf"/>
</dbReference>
<feature type="coiled-coil region" evidence="5">
    <location>
        <begin position="1108"/>
        <end position="1135"/>
    </location>
</feature>
<comment type="caution">
    <text evidence="11">The sequence shown here is derived from an EMBL/GenBank/DDBJ whole genome shotgun (WGS) entry which is preliminary data.</text>
</comment>
<dbReference type="EMBL" id="JAPNOA010000019">
    <property type="protein sequence ID" value="MCY0964763.1"/>
    <property type="molecule type" value="Genomic_DNA"/>
</dbReference>
<keyword evidence="6" id="KW-0472">Membrane</keyword>
<dbReference type="InterPro" id="IPR029787">
    <property type="entry name" value="Nucleotide_cyclase"/>
</dbReference>
<evidence type="ECO:0000256" key="4">
    <source>
        <dbReference type="ARBA" id="ARBA00051114"/>
    </source>
</evidence>
<evidence type="ECO:0000313" key="11">
    <source>
        <dbReference type="EMBL" id="MCY0964763.1"/>
    </source>
</evidence>
<dbReference type="FunFam" id="3.30.70.270:FF:000001">
    <property type="entry name" value="Diguanylate cyclase domain protein"/>
    <property type="match status" value="1"/>
</dbReference>
<dbReference type="PROSITE" id="PS50113">
    <property type="entry name" value="PAC"/>
    <property type="match status" value="3"/>
</dbReference>
<feature type="transmembrane region" description="Helical" evidence="6">
    <location>
        <begin position="259"/>
        <end position="277"/>
    </location>
</feature>
<feature type="domain" description="PAC" evidence="8">
    <location>
        <begin position="769"/>
        <end position="821"/>
    </location>
</feature>
<feature type="domain" description="PAC" evidence="8">
    <location>
        <begin position="631"/>
        <end position="684"/>
    </location>
</feature>
<dbReference type="InterPro" id="IPR035919">
    <property type="entry name" value="EAL_sf"/>
</dbReference>
<evidence type="ECO:0000256" key="6">
    <source>
        <dbReference type="SAM" id="Phobius"/>
    </source>
</evidence>
<evidence type="ECO:0000259" key="8">
    <source>
        <dbReference type="PROSITE" id="PS50113"/>
    </source>
</evidence>
<dbReference type="InterPro" id="IPR013656">
    <property type="entry name" value="PAS_4"/>
</dbReference>
<dbReference type="InterPro" id="IPR043128">
    <property type="entry name" value="Rev_trsase/Diguanyl_cyclase"/>
</dbReference>
<feature type="domain" description="PAS" evidence="7">
    <location>
        <begin position="685"/>
        <end position="755"/>
    </location>
</feature>
<evidence type="ECO:0000259" key="9">
    <source>
        <dbReference type="PROSITE" id="PS50883"/>
    </source>
</evidence>
<dbReference type="FunFam" id="3.20.20.450:FF:000001">
    <property type="entry name" value="Cyclic di-GMP phosphodiesterase yahA"/>
    <property type="match status" value="1"/>
</dbReference>
<evidence type="ECO:0000256" key="1">
    <source>
        <dbReference type="ARBA" id="ARBA00001946"/>
    </source>
</evidence>
<dbReference type="SMART" id="SM00086">
    <property type="entry name" value="PAC"/>
    <property type="match status" value="4"/>
</dbReference>
<organism evidence="11 12">
    <name type="scientific">Parathalassolituus penaei</name>
    <dbReference type="NCBI Taxonomy" id="2997323"/>
    <lineage>
        <taxon>Bacteria</taxon>
        <taxon>Pseudomonadati</taxon>
        <taxon>Pseudomonadota</taxon>
        <taxon>Gammaproteobacteria</taxon>
        <taxon>Oceanospirillales</taxon>
        <taxon>Oceanospirillaceae</taxon>
        <taxon>Parathalassolituus</taxon>
    </lineage>
</organism>
<keyword evidence="5" id="KW-0175">Coiled coil</keyword>
<dbReference type="Gene3D" id="3.30.70.270">
    <property type="match status" value="1"/>
</dbReference>
<dbReference type="Gene3D" id="3.30.450.20">
    <property type="entry name" value="PAS domain"/>
    <property type="match status" value="5"/>
</dbReference>
<dbReference type="InterPro" id="IPR001610">
    <property type="entry name" value="PAC"/>
</dbReference>
<dbReference type="InterPro" id="IPR052155">
    <property type="entry name" value="Biofilm_reg_signaling"/>
</dbReference>
<dbReference type="InterPro" id="IPR013767">
    <property type="entry name" value="PAS_fold"/>
</dbReference>
<dbReference type="CDD" id="cd01949">
    <property type="entry name" value="GGDEF"/>
    <property type="match status" value="1"/>
</dbReference>
<keyword evidence="3" id="KW-0973">c-di-GMP</keyword>
<feature type="domain" description="GGDEF" evidence="10">
    <location>
        <begin position="976"/>
        <end position="1113"/>
    </location>
</feature>
<evidence type="ECO:0000256" key="2">
    <source>
        <dbReference type="ARBA" id="ARBA00012282"/>
    </source>
</evidence>
<dbReference type="GO" id="GO:0006355">
    <property type="term" value="P:regulation of DNA-templated transcription"/>
    <property type="evidence" value="ECO:0007669"/>
    <property type="project" value="InterPro"/>
</dbReference>
<dbReference type="CDD" id="cd00130">
    <property type="entry name" value="PAS"/>
    <property type="match status" value="2"/>
</dbReference>
<dbReference type="PROSITE" id="PS50883">
    <property type="entry name" value="EAL"/>
    <property type="match status" value="1"/>
</dbReference>
<dbReference type="CDD" id="cd01948">
    <property type="entry name" value="EAL"/>
    <property type="match status" value="1"/>
</dbReference>
<dbReference type="Proteomes" id="UP001150830">
    <property type="component" value="Unassembled WGS sequence"/>
</dbReference>
<dbReference type="Gene3D" id="3.20.20.450">
    <property type="entry name" value="EAL domain"/>
    <property type="match status" value="1"/>
</dbReference>
<dbReference type="SMART" id="SM00267">
    <property type="entry name" value="GGDEF"/>
    <property type="match status" value="1"/>
</dbReference>
<dbReference type="EC" id="3.1.4.52" evidence="2"/>
<dbReference type="Pfam" id="PF00563">
    <property type="entry name" value="EAL"/>
    <property type="match status" value="1"/>
</dbReference>
<feature type="transmembrane region" description="Helical" evidence="6">
    <location>
        <begin position="26"/>
        <end position="45"/>
    </location>
</feature>
<dbReference type="SMART" id="SM00052">
    <property type="entry name" value="EAL"/>
    <property type="match status" value="1"/>
</dbReference>
<comment type="cofactor">
    <cofactor evidence="1">
        <name>Mg(2+)</name>
        <dbReference type="ChEBI" id="CHEBI:18420"/>
    </cofactor>
</comment>
<dbReference type="SMART" id="SM00091">
    <property type="entry name" value="PAS"/>
    <property type="match status" value="4"/>
</dbReference>
<evidence type="ECO:0000259" key="10">
    <source>
        <dbReference type="PROSITE" id="PS50887"/>
    </source>
</evidence>
<dbReference type="InterPro" id="IPR000700">
    <property type="entry name" value="PAS-assoc_C"/>
</dbReference>
<name>A0A9X3IT26_9GAMM</name>
<dbReference type="SUPFAM" id="SSF55785">
    <property type="entry name" value="PYP-like sensor domain (PAS domain)"/>
    <property type="match status" value="5"/>
</dbReference>
<protein>
    <recommendedName>
        <fullName evidence="2">cyclic-guanylate-specific phosphodiesterase</fullName>
        <ecNumber evidence="2">3.1.4.52</ecNumber>
    </recommendedName>
</protein>
<dbReference type="Pfam" id="PF08448">
    <property type="entry name" value="PAS_4"/>
    <property type="match status" value="1"/>
</dbReference>
<keyword evidence="6" id="KW-0812">Transmembrane</keyword>
<dbReference type="NCBIfam" id="TIGR00229">
    <property type="entry name" value="sensory_box"/>
    <property type="match status" value="3"/>
</dbReference>
<evidence type="ECO:0000259" key="7">
    <source>
        <dbReference type="PROSITE" id="PS50112"/>
    </source>
</evidence>
<dbReference type="InterPro" id="IPR000160">
    <property type="entry name" value="GGDEF_dom"/>
</dbReference>
<keyword evidence="12" id="KW-1185">Reference proteome</keyword>
<dbReference type="NCBIfam" id="TIGR00254">
    <property type="entry name" value="GGDEF"/>
    <property type="match status" value="1"/>
</dbReference>
<feature type="domain" description="PAC" evidence="8">
    <location>
        <begin position="894"/>
        <end position="944"/>
    </location>
</feature>
<dbReference type="InterPro" id="IPR001633">
    <property type="entry name" value="EAL_dom"/>
</dbReference>
<gene>
    <name evidence="11" type="ORF">OUO13_06160</name>
</gene>
<reference evidence="11" key="1">
    <citation type="submission" date="2022-11" db="EMBL/GenBank/DDBJ databases">
        <title>Parathalassolutuus dongxingensis gen. nov., sp. nov., a novel member of family Oceanospirillaceae isolated from a coastal shrimp pond in Guangxi, China.</title>
        <authorList>
            <person name="Chen H."/>
        </authorList>
    </citation>
    <scope>NUCLEOTIDE SEQUENCE</scope>
    <source>
        <strain evidence="11">G-43</strain>
    </source>
</reference>
<feature type="domain" description="EAL" evidence="9">
    <location>
        <begin position="1122"/>
        <end position="1376"/>
    </location>
</feature>
<dbReference type="RefSeq" id="WP_283172980.1">
    <property type="nucleotide sequence ID" value="NZ_JAPNOA010000019.1"/>
</dbReference>
<evidence type="ECO:0000256" key="3">
    <source>
        <dbReference type="ARBA" id="ARBA00022636"/>
    </source>
</evidence>